<feature type="non-terminal residue" evidence="1">
    <location>
        <position position="39"/>
    </location>
</feature>
<name>A0ABN9D911_9NEOB</name>
<keyword evidence="2" id="KW-1185">Reference proteome</keyword>
<dbReference type="EMBL" id="CATNWA010014146">
    <property type="protein sequence ID" value="CAI9568086.1"/>
    <property type="molecule type" value="Genomic_DNA"/>
</dbReference>
<accession>A0ABN9D911</accession>
<evidence type="ECO:0000313" key="2">
    <source>
        <dbReference type="Proteomes" id="UP001162483"/>
    </source>
</evidence>
<proteinExistence type="predicted"/>
<comment type="caution">
    <text evidence="1">The sequence shown here is derived from an EMBL/GenBank/DDBJ whole genome shotgun (WGS) entry which is preliminary data.</text>
</comment>
<dbReference type="Proteomes" id="UP001162483">
    <property type="component" value="Unassembled WGS sequence"/>
</dbReference>
<organism evidence="1 2">
    <name type="scientific">Staurois parvus</name>
    <dbReference type="NCBI Taxonomy" id="386267"/>
    <lineage>
        <taxon>Eukaryota</taxon>
        <taxon>Metazoa</taxon>
        <taxon>Chordata</taxon>
        <taxon>Craniata</taxon>
        <taxon>Vertebrata</taxon>
        <taxon>Euteleostomi</taxon>
        <taxon>Amphibia</taxon>
        <taxon>Batrachia</taxon>
        <taxon>Anura</taxon>
        <taxon>Neobatrachia</taxon>
        <taxon>Ranoidea</taxon>
        <taxon>Ranidae</taxon>
        <taxon>Staurois</taxon>
    </lineage>
</organism>
<gene>
    <name evidence="1" type="ORF">SPARVUS_LOCUS6643087</name>
</gene>
<evidence type="ECO:0000313" key="1">
    <source>
        <dbReference type="EMBL" id="CAI9568086.1"/>
    </source>
</evidence>
<sequence>MSCQSAPGQGVSFSDALLETWPSILHRVTCVEDGKRLEG</sequence>
<protein>
    <submittedName>
        <fullName evidence="1">Uncharacterized protein</fullName>
    </submittedName>
</protein>
<reference evidence="1" key="1">
    <citation type="submission" date="2023-05" db="EMBL/GenBank/DDBJ databases">
        <authorList>
            <person name="Stuckert A."/>
        </authorList>
    </citation>
    <scope>NUCLEOTIDE SEQUENCE</scope>
</reference>